<evidence type="ECO:0000313" key="3">
    <source>
        <dbReference type="Proteomes" id="UP001501411"/>
    </source>
</evidence>
<evidence type="ECO:0000256" key="1">
    <source>
        <dbReference type="SAM" id="Phobius"/>
    </source>
</evidence>
<feature type="transmembrane region" description="Helical" evidence="1">
    <location>
        <begin position="6"/>
        <end position="30"/>
    </location>
</feature>
<dbReference type="PANTHER" id="PTHR34289">
    <property type="entry name" value="PROTEIN, PUTATIVE (DUF819)-RELATED"/>
    <property type="match status" value="1"/>
</dbReference>
<gene>
    <name evidence="2" type="ORF">GCM10023231_27430</name>
</gene>
<feature type="transmembrane region" description="Helical" evidence="1">
    <location>
        <begin position="77"/>
        <end position="94"/>
    </location>
</feature>
<dbReference type="RefSeq" id="WP_345232366.1">
    <property type="nucleotide sequence ID" value="NZ_BAABIQ010000038.1"/>
</dbReference>
<name>A0ABP9BLL3_9SPHI</name>
<dbReference type="Pfam" id="PF05684">
    <property type="entry name" value="DUF819"/>
    <property type="match status" value="1"/>
</dbReference>
<dbReference type="Proteomes" id="UP001501411">
    <property type="component" value="Unassembled WGS sequence"/>
</dbReference>
<reference evidence="3" key="1">
    <citation type="journal article" date="2019" name="Int. J. Syst. Evol. Microbiol.">
        <title>The Global Catalogue of Microorganisms (GCM) 10K type strain sequencing project: providing services to taxonomists for standard genome sequencing and annotation.</title>
        <authorList>
            <consortium name="The Broad Institute Genomics Platform"/>
            <consortium name="The Broad Institute Genome Sequencing Center for Infectious Disease"/>
            <person name="Wu L."/>
            <person name="Ma J."/>
        </authorList>
    </citation>
    <scope>NUCLEOTIDE SEQUENCE [LARGE SCALE GENOMIC DNA]</scope>
    <source>
        <strain evidence="3">JCM 18200</strain>
    </source>
</reference>
<feature type="transmembrane region" description="Helical" evidence="1">
    <location>
        <begin position="277"/>
        <end position="295"/>
    </location>
</feature>
<organism evidence="2 3">
    <name type="scientific">Olivibacter ginsenosidimutans</name>
    <dbReference type="NCBI Taxonomy" id="1176537"/>
    <lineage>
        <taxon>Bacteria</taxon>
        <taxon>Pseudomonadati</taxon>
        <taxon>Bacteroidota</taxon>
        <taxon>Sphingobacteriia</taxon>
        <taxon>Sphingobacteriales</taxon>
        <taxon>Sphingobacteriaceae</taxon>
        <taxon>Olivibacter</taxon>
    </lineage>
</organism>
<keyword evidence="1" id="KW-1133">Transmembrane helix</keyword>
<feature type="transmembrane region" description="Helical" evidence="1">
    <location>
        <begin position="307"/>
        <end position="327"/>
    </location>
</feature>
<feature type="transmembrane region" description="Helical" evidence="1">
    <location>
        <begin position="360"/>
        <end position="382"/>
    </location>
</feature>
<sequence>MEKAAAIQPLITNDAVVFGLLMIILALIFYTSSLNHRFFKGLYAVLPTILLCYFIPGLLNSFHIISGSQSKLYDMSSNYLLPACLILFTLNLNFKELWKLRKKAGVMFITGSIGILLGGPLALWLVSLVYPQVTGGEGADATWRGLAALAGSWIGGGANEAALYSIFKPSPELFSAIIAVDVFVAYGWMAFLLYGVGKNEVLNRFFKADNQVVEELQQQLEAEQKANARIPETKDLIVMMGLAFGATGLAHFLANPIADWIALHAPALDKFSLTSSFFWVILVATFLGILLSFTGARRLEHAGASRVGSVFLYVLVATIGMQMNIFAILGNPALFLVGLIWLSFHILLLVIVGKLIRAPYFFLAVGSMANVGGVASSTVVAATFNPSLISVGVVLAVLGYAIGTYGGYLCAILMQWIS</sequence>
<feature type="transmembrane region" description="Helical" evidence="1">
    <location>
        <begin position="388"/>
        <end position="414"/>
    </location>
</feature>
<accession>A0ABP9BLL3</accession>
<dbReference type="PANTHER" id="PTHR34289:SF8">
    <property type="entry name" value="DUF819 DOMAIN-CONTAINING PROTEIN"/>
    <property type="match status" value="1"/>
</dbReference>
<feature type="transmembrane region" description="Helical" evidence="1">
    <location>
        <begin position="42"/>
        <end position="65"/>
    </location>
</feature>
<feature type="transmembrane region" description="Helical" evidence="1">
    <location>
        <begin position="173"/>
        <end position="197"/>
    </location>
</feature>
<evidence type="ECO:0000313" key="2">
    <source>
        <dbReference type="EMBL" id="GAA4797402.1"/>
    </source>
</evidence>
<feature type="transmembrane region" description="Helical" evidence="1">
    <location>
        <begin position="106"/>
        <end position="130"/>
    </location>
</feature>
<feature type="transmembrane region" description="Helical" evidence="1">
    <location>
        <begin position="333"/>
        <end position="353"/>
    </location>
</feature>
<dbReference type="InterPro" id="IPR008537">
    <property type="entry name" value="DUF819"/>
</dbReference>
<feature type="transmembrane region" description="Helical" evidence="1">
    <location>
        <begin position="236"/>
        <end position="257"/>
    </location>
</feature>
<comment type="caution">
    <text evidence="2">The sequence shown here is derived from an EMBL/GenBank/DDBJ whole genome shotgun (WGS) entry which is preliminary data.</text>
</comment>
<protein>
    <submittedName>
        <fullName evidence="2">DUF819 family protein</fullName>
    </submittedName>
</protein>
<proteinExistence type="predicted"/>
<dbReference type="EMBL" id="BAABIQ010000038">
    <property type="protein sequence ID" value="GAA4797402.1"/>
    <property type="molecule type" value="Genomic_DNA"/>
</dbReference>
<keyword evidence="3" id="KW-1185">Reference proteome</keyword>
<keyword evidence="1" id="KW-0812">Transmembrane</keyword>
<keyword evidence="1" id="KW-0472">Membrane</keyword>